<dbReference type="HOGENOM" id="CLU_2965813_0_0_1"/>
<dbReference type="EMBL" id="CT868648">
    <property type="protein sequence ID" value="CAK87957.1"/>
    <property type="molecule type" value="Genomic_DNA"/>
</dbReference>
<dbReference type="KEGG" id="ptm:GSPATT00039839001"/>
<dbReference type="Proteomes" id="UP000000600">
    <property type="component" value="Unassembled WGS sequence"/>
</dbReference>
<dbReference type="InParanoid" id="A0DY40"/>
<dbReference type="RefSeq" id="XP_001455354.1">
    <property type="nucleotide sequence ID" value="XM_001455317.1"/>
</dbReference>
<sequence>MQNMFHLTVNFTKEFVIIQYYEGLKIPKLLLLGFYTIKRESMTGREKFQNVNFAIIKEC</sequence>
<dbReference type="AlphaFoldDB" id="A0DY40"/>
<keyword evidence="2" id="KW-1185">Reference proteome</keyword>
<protein>
    <submittedName>
        <fullName evidence="1">Uncharacterized protein</fullName>
    </submittedName>
</protein>
<gene>
    <name evidence="1" type="ORF">GSPATT00039839001</name>
</gene>
<name>A0DY40_PARTE</name>
<evidence type="ECO:0000313" key="1">
    <source>
        <dbReference type="EMBL" id="CAK87957.1"/>
    </source>
</evidence>
<dbReference type="GeneID" id="5041139"/>
<accession>A0DY40</accession>
<reference evidence="1 2" key="1">
    <citation type="journal article" date="2006" name="Nature">
        <title>Global trends of whole-genome duplications revealed by the ciliate Paramecium tetraurelia.</title>
        <authorList>
            <consortium name="Genoscope"/>
            <person name="Aury J.-M."/>
            <person name="Jaillon O."/>
            <person name="Duret L."/>
            <person name="Noel B."/>
            <person name="Jubin C."/>
            <person name="Porcel B.M."/>
            <person name="Segurens B."/>
            <person name="Daubin V."/>
            <person name="Anthouard V."/>
            <person name="Aiach N."/>
            <person name="Arnaiz O."/>
            <person name="Billaut A."/>
            <person name="Beisson J."/>
            <person name="Blanc I."/>
            <person name="Bouhouche K."/>
            <person name="Camara F."/>
            <person name="Duharcourt S."/>
            <person name="Guigo R."/>
            <person name="Gogendeau D."/>
            <person name="Katinka M."/>
            <person name="Keller A.-M."/>
            <person name="Kissmehl R."/>
            <person name="Klotz C."/>
            <person name="Koll F."/>
            <person name="Le Moue A."/>
            <person name="Lepere C."/>
            <person name="Malinsky S."/>
            <person name="Nowacki M."/>
            <person name="Nowak J.K."/>
            <person name="Plattner H."/>
            <person name="Poulain J."/>
            <person name="Ruiz F."/>
            <person name="Serrano V."/>
            <person name="Zagulski M."/>
            <person name="Dessen P."/>
            <person name="Betermier M."/>
            <person name="Weissenbach J."/>
            <person name="Scarpelli C."/>
            <person name="Schachter V."/>
            <person name="Sperling L."/>
            <person name="Meyer E."/>
            <person name="Cohen J."/>
            <person name="Wincker P."/>
        </authorList>
    </citation>
    <scope>NUCLEOTIDE SEQUENCE [LARGE SCALE GENOMIC DNA]</scope>
    <source>
        <strain evidence="1 2">Stock d4-2</strain>
    </source>
</reference>
<evidence type="ECO:0000313" key="2">
    <source>
        <dbReference type="Proteomes" id="UP000000600"/>
    </source>
</evidence>
<organism evidence="1 2">
    <name type="scientific">Paramecium tetraurelia</name>
    <dbReference type="NCBI Taxonomy" id="5888"/>
    <lineage>
        <taxon>Eukaryota</taxon>
        <taxon>Sar</taxon>
        <taxon>Alveolata</taxon>
        <taxon>Ciliophora</taxon>
        <taxon>Intramacronucleata</taxon>
        <taxon>Oligohymenophorea</taxon>
        <taxon>Peniculida</taxon>
        <taxon>Parameciidae</taxon>
        <taxon>Paramecium</taxon>
    </lineage>
</organism>
<proteinExistence type="predicted"/>